<dbReference type="AlphaFoldDB" id="A0AAU9IFH8"/>
<keyword evidence="1" id="KW-1133">Transmembrane helix</keyword>
<accession>A0AAU9IFH8</accession>
<sequence length="69" mass="8338">MLINVTFCTKTYGSVKSYNLEKNNNIQYNLHYFFIYWTCCLPLFISIAKQQKCSKYWLFCVFSLFRPVN</sequence>
<dbReference type="EMBL" id="CAJZBQ010000002">
    <property type="protein sequence ID" value="CAG9310509.1"/>
    <property type="molecule type" value="Genomic_DNA"/>
</dbReference>
<keyword evidence="1" id="KW-0812">Transmembrane</keyword>
<dbReference type="Proteomes" id="UP001162131">
    <property type="component" value="Unassembled WGS sequence"/>
</dbReference>
<organism evidence="2 3">
    <name type="scientific">Blepharisma stoltei</name>
    <dbReference type="NCBI Taxonomy" id="1481888"/>
    <lineage>
        <taxon>Eukaryota</taxon>
        <taxon>Sar</taxon>
        <taxon>Alveolata</taxon>
        <taxon>Ciliophora</taxon>
        <taxon>Postciliodesmatophora</taxon>
        <taxon>Heterotrichea</taxon>
        <taxon>Heterotrichida</taxon>
        <taxon>Blepharismidae</taxon>
        <taxon>Blepharisma</taxon>
    </lineage>
</organism>
<feature type="transmembrane region" description="Helical" evidence="1">
    <location>
        <begin position="30"/>
        <end position="48"/>
    </location>
</feature>
<evidence type="ECO:0000256" key="1">
    <source>
        <dbReference type="SAM" id="Phobius"/>
    </source>
</evidence>
<name>A0AAU9IFH8_9CILI</name>
<protein>
    <submittedName>
        <fullName evidence="2">Uncharacterized protein</fullName>
    </submittedName>
</protein>
<evidence type="ECO:0000313" key="2">
    <source>
        <dbReference type="EMBL" id="CAG9310509.1"/>
    </source>
</evidence>
<keyword evidence="1" id="KW-0472">Membrane</keyword>
<gene>
    <name evidence="2" type="ORF">BSTOLATCC_MIC1352</name>
</gene>
<keyword evidence="3" id="KW-1185">Reference proteome</keyword>
<comment type="caution">
    <text evidence="2">The sequence shown here is derived from an EMBL/GenBank/DDBJ whole genome shotgun (WGS) entry which is preliminary data.</text>
</comment>
<proteinExistence type="predicted"/>
<evidence type="ECO:0000313" key="3">
    <source>
        <dbReference type="Proteomes" id="UP001162131"/>
    </source>
</evidence>
<reference evidence="2" key="1">
    <citation type="submission" date="2021-09" db="EMBL/GenBank/DDBJ databases">
        <authorList>
            <consortium name="AG Swart"/>
            <person name="Singh M."/>
            <person name="Singh A."/>
            <person name="Seah K."/>
            <person name="Emmerich C."/>
        </authorList>
    </citation>
    <scope>NUCLEOTIDE SEQUENCE</scope>
    <source>
        <strain evidence="2">ATCC30299</strain>
    </source>
</reference>